<sequence length="179" mass="19036">MADSIRESVKEILSPTVNISSDLSPEFVDRLLLFLAGVGVSTPIPDHCDTKGFFSDVVSATLKPLSVSAGHVSCLLTVKPVVTNFYATLHGGALAAAAEAISIACARTVVAEDKELFLGEQSMSYLSSAPQNAEVIADGKVVRSGRNLTVVAVDFKLKKTQKLVYTARSTFYNMPVAKL</sequence>
<dbReference type="Gene3D" id="3.10.129.10">
    <property type="entry name" value="Hotdog Thioesterase"/>
    <property type="match status" value="1"/>
</dbReference>
<dbReference type="AlphaFoldDB" id="A0A2P5F2J2"/>
<evidence type="ECO:0000259" key="2">
    <source>
        <dbReference type="Pfam" id="PF03061"/>
    </source>
</evidence>
<dbReference type="Pfam" id="PF03061">
    <property type="entry name" value="4HBT"/>
    <property type="match status" value="1"/>
</dbReference>
<evidence type="ECO:0000313" key="4">
    <source>
        <dbReference type="Proteomes" id="UP000237000"/>
    </source>
</evidence>
<protein>
    <submittedName>
        <fullName evidence="3">Thioesterase domain containing protein</fullName>
    </submittedName>
</protein>
<evidence type="ECO:0000313" key="3">
    <source>
        <dbReference type="EMBL" id="PON92005.1"/>
    </source>
</evidence>
<dbReference type="GO" id="GO:0047617">
    <property type="term" value="F:fatty acyl-CoA hydrolase activity"/>
    <property type="evidence" value="ECO:0007669"/>
    <property type="project" value="InterPro"/>
</dbReference>
<dbReference type="EMBL" id="JXTC01000069">
    <property type="protein sequence ID" value="PON92005.1"/>
    <property type="molecule type" value="Genomic_DNA"/>
</dbReference>
<name>A0A2P5F2J2_TREOI</name>
<dbReference type="InterPro" id="IPR029069">
    <property type="entry name" value="HotDog_dom_sf"/>
</dbReference>
<feature type="domain" description="Thioesterase" evidence="2">
    <location>
        <begin position="88"/>
        <end position="161"/>
    </location>
</feature>
<accession>A0A2P5F2J2</accession>
<keyword evidence="4" id="KW-1185">Reference proteome</keyword>
<dbReference type="FunCoup" id="A0A2P5F2J2">
    <property type="interactions" value="32"/>
</dbReference>
<evidence type="ECO:0000256" key="1">
    <source>
        <dbReference type="ARBA" id="ARBA00008324"/>
    </source>
</evidence>
<dbReference type="SUPFAM" id="SSF54637">
    <property type="entry name" value="Thioesterase/thiol ester dehydrase-isomerase"/>
    <property type="match status" value="1"/>
</dbReference>
<gene>
    <name evidence="3" type="ORF">TorRG33x02_120770</name>
</gene>
<comment type="caution">
    <text evidence="3">The sequence shown here is derived from an EMBL/GenBank/DDBJ whole genome shotgun (WGS) entry which is preliminary data.</text>
</comment>
<dbReference type="Proteomes" id="UP000237000">
    <property type="component" value="Unassembled WGS sequence"/>
</dbReference>
<dbReference type="InterPro" id="IPR039298">
    <property type="entry name" value="ACOT13"/>
</dbReference>
<dbReference type="PANTHER" id="PTHR21660:SF12">
    <property type="entry name" value="OS07G0462700 PROTEIN"/>
    <property type="match status" value="1"/>
</dbReference>
<comment type="similarity">
    <text evidence="1">Belongs to the thioesterase PaaI family.</text>
</comment>
<dbReference type="STRING" id="63057.A0A2P5F2J2"/>
<dbReference type="InParanoid" id="A0A2P5F2J2"/>
<organism evidence="3 4">
    <name type="scientific">Trema orientale</name>
    <name type="common">Charcoal tree</name>
    <name type="synonym">Celtis orientalis</name>
    <dbReference type="NCBI Taxonomy" id="63057"/>
    <lineage>
        <taxon>Eukaryota</taxon>
        <taxon>Viridiplantae</taxon>
        <taxon>Streptophyta</taxon>
        <taxon>Embryophyta</taxon>
        <taxon>Tracheophyta</taxon>
        <taxon>Spermatophyta</taxon>
        <taxon>Magnoliopsida</taxon>
        <taxon>eudicotyledons</taxon>
        <taxon>Gunneridae</taxon>
        <taxon>Pentapetalae</taxon>
        <taxon>rosids</taxon>
        <taxon>fabids</taxon>
        <taxon>Rosales</taxon>
        <taxon>Cannabaceae</taxon>
        <taxon>Trema</taxon>
    </lineage>
</organism>
<dbReference type="InterPro" id="IPR006683">
    <property type="entry name" value="Thioestr_dom"/>
</dbReference>
<dbReference type="OrthoDB" id="46529at2759"/>
<proteinExistence type="inferred from homology"/>
<reference evidence="4" key="1">
    <citation type="submission" date="2016-06" db="EMBL/GenBank/DDBJ databases">
        <title>Parallel loss of symbiosis genes in relatives of nitrogen-fixing non-legume Parasponia.</title>
        <authorList>
            <person name="Van Velzen R."/>
            <person name="Holmer R."/>
            <person name="Bu F."/>
            <person name="Rutten L."/>
            <person name="Van Zeijl A."/>
            <person name="Liu W."/>
            <person name="Santuari L."/>
            <person name="Cao Q."/>
            <person name="Sharma T."/>
            <person name="Shen D."/>
            <person name="Roswanjaya Y."/>
            <person name="Wardhani T."/>
            <person name="Kalhor M.S."/>
            <person name="Jansen J."/>
            <person name="Van den Hoogen J."/>
            <person name="Gungor B."/>
            <person name="Hartog M."/>
            <person name="Hontelez J."/>
            <person name="Verver J."/>
            <person name="Yang W.-C."/>
            <person name="Schijlen E."/>
            <person name="Repin R."/>
            <person name="Schilthuizen M."/>
            <person name="Schranz E."/>
            <person name="Heidstra R."/>
            <person name="Miyata K."/>
            <person name="Fedorova E."/>
            <person name="Kohlen W."/>
            <person name="Bisseling T."/>
            <person name="Smit S."/>
            <person name="Geurts R."/>
        </authorList>
    </citation>
    <scope>NUCLEOTIDE SEQUENCE [LARGE SCALE GENOMIC DNA]</scope>
    <source>
        <strain evidence="4">cv. RG33-2</strain>
    </source>
</reference>
<dbReference type="PANTHER" id="PTHR21660">
    <property type="entry name" value="THIOESTERASE SUPERFAMILY MEMBER-RELATED"/>
    <property type="match status" value="1"/>
</dbReference>
<dbReference type="CDD" id="cd03443">
    <property type="entry name" value="PaaI_thioesterase"/>
    <property type="match status" value="1"/>
</dbReference>